<dbReference type="SUPFAM" id="SSF52540">
    <property type="entry name" value="P-loop containing nucleoside triphosphate hydrolases"/>
    <property type="match status" value="1"/>
</dbReference>
<dbReference type="Pfam" id="PF00004">
    <property type="entry name" value="AAA"/>
    <property type="match status" value="1"/>
</dbReference>
<dbReference type="PANTHER" id="PTHR23077">
    <property type="entry name" value="AAA-FAMILY ATPASE"/>
    <property type="match status" value="1"/>
</dbReference>
<comment type="similarity">
    <text evidence="1">Belongs to the AAA ATPase family.</text>
</comment>
<dbReference type="Gene3D" id="3.40.50.300">
    <property type="entry name" value="P-loop containing nucleotide triphosphate hydrolases"/>
    <property type="match status" value="1"/>
</dbReference>
<keyword evidence="4" id="KW-1185">Reference proteome</keyword>
<dbReference type="CDD" id="cd19481">
    <property type="entry name" value="RecA-like_protease"/>
    <property type="match status" value="1"/>
</dbReference>
<dbReference type="InterPro" id="IPR011009">
    <property type="entry name" value="Kinase-like_dom_sf"/>
</dbReference>
<accession>A0ABV1FRD3</accession>
<evidence type="ECO:0000313" key="3">
    <source>
        <dbReference type="EMBL" id="MEQ2486969.1"/>
    </source>
</evidence>
<dbReference type="InterPro" id="IPR003593">
    <property type="entry name" value="AAA+_ATPase"/>
</dbReference>
<dbReference type="Proteomes" id="UP001487296">
    <property type="component" value="Unassembled WGS sequence"/>
</dbReference>
<dbReference type="PROSITE" id="PS50011">
    <property type="entry name" value="PROTEIN_KINASE_DOM"/>
    <property type="match status" value="1"/>
</dbReference>
<name>A0ABV1FRD3_9BACT</name>
<dbReference type="RefSeq" id="WP_215760015.1">
    <property type="nucleotide sequence ID" value="NZ_JAHKBE010000027.1"/>
</dbReference>
<dbReference type="EMBL" id="JBBNFP010000028">
    <property type="protein sequence ID" value="MEQ2486969.1"/>
    <property type="molecule type" value="Genomic_DNA"/>
</dbReference>
<dbReference type="InterPro" id="IPR027417">
    <property type="entry name" value="P-loop_NTPase"/>
</dbReference>
<dbReference type="InterPro" id="IPR003960">
    <property type="entry name" value="ATPase_AAA_CS"/>
</dbReference>
<dbReference type="PROSITE" id="PS00674">
    <property type="entry name" value="AAA"/>
    <property type="match status" value="1"/>
</dbReference>
<evidence type="ECO:0000259" key="2">
    <source>
        <dbReference type="PROSITE" id="PS50011"/>
    </source>
</evidence>
<dbReference type="SUPFAM" id="SSF56112">
    <property type="entry name" value="Protein kinase-like (PK-like)"/>
    <property type="match status" value="1"/>
</dbReference>
<feature type="domain" description="Protein kinase" evidence="2">
    <location>
        <begin position="1"/>
        <end position="198"/>
    </location>
</feature>
<dbReference type="InterPro" id="IPR000719">
    <property type="entry name" value="Prot_kinase_dom"/>
</dbReference>
<dbReference type="PANTHER" id="PTHR23077:SF198">
    <property type="entry name" value="ATP-DEPENDENT ZINC METALLOPROTEASE FTSH"/>
    <property type="match status" value="1"/>
</dbReference>
<dbReference type="Gene3D" id="1.10.8.60">
    <property type="match status" value="1"/>
</dbReference>
<evidence type="ECO:0000313" key="4">
    <source>
        <dbReference type="Proteomes" id="UP001487296"/>
    </source>
</evidence>
<dbReference type="Gene3D" id="1.10.510.10">
    <property type="entry name" value="Transferase(Phosphotransferase) domain 1"/>
    <property type="match status" value="1"/>
</dbReference>
<sequence length="487" mass="55337">MNITNHDNKESLCTIKDRIRARKLFSEKETILSTLAIISLLDELHKVNRKLGYINIVASNFVCTSKIESNNIVMIDNSIDENLSEHYPPQCTNENVCQAPEYFHGKFTELSEVYAIGALMYEMLFGIEPWAINVDMLDTTMRTLVLLKMKRKPLLIPSLNGLNPSNELMTIIGKATEYQPEKRYQSLEDLRTAISRQLSSSVKDKEQHRNIRRGNGFADIAGMDDLKEKIRYDIIDVLNDAERAKELGITIPNGILLYGPPGCGKTFFAEKCAEEMQCHFMYVKCSDVASPYIHGGQEKIARLFEEAREKSPTLLFLDEVDALLRTRTKQQNASESGEINEFLCQINNCGESGVFVIAATNMPEEIDEAALRAGRLERKYYIGVPDVQTIEKLLEIQLRKRKTDSINIKEVAKHLQGRVAADVKLLVDVAARLAFRNHCNISTQLLIEAVRTTPPSVSKAVIEEHLRIKEKFEQKQIEGKRRRIGFQ</sequence>
<evidence type="ECO:0000256" key="1">
    <source>
        <dbReference type="RuleBase" id="RU003651"/>
    </source>
</evidence>
<proteinExistence type="inferred from homology"/>
<protein>
    <submittedName>
        <fullName evidence="3">AAA family ATPase</fullName>
    </submittedName>
</protein>
<gene>
    <name evidence="3" type="ORF">AAAT34_07855</name>
</gene>
<dbReference type="SMART" id="SM00382">
    <property type="entry name" value="AAA"/>
    <property type="match status" value="1"/>
</dbReference>
<comment type="caution">
    <text evidence="3">The sequence shown here is derived from an EMBL/GenBank/DDBJ whole genome shotgun (WGS) entry which is preliminary data.</text>
</comment>
<dbReference type="InterPro" id="IPR003959">
    <property type="entry name" value="ATPase_AAA_core"/>
</dbReference>
<dbReference type="InterPro" id="IPR050168">
    <property type="entry name" value="AAA_ATPase_domain"/>
</dbReference>
<reference evidence="3 4" key="1">
    <citation type="submission" date="2024-04" db="EMBL/GenBank/DDBJ databases">
        <title>Human intestinal bacterial collection.</title>
        <authorList>
            <person name="Pauvert C."/>
            <person name="Hitch T.C.A."/>
            <person name="Clavel T."/>
        </authorList>
    </citation>
    <scope>NUCLEOTIDE SEQUENCE [LARGE SCALE GENOMIC DNA]</scope>
    <source>
        <strain evidence="3 4">CLA-AA-H145</strain>
    </source>
</reference>
<keyword evidence="1" id="KW-0547">Nucleotide-binding</keyword>
<organism evidence="3 4">
    <name type="scientific">Hallella faecis</name>
    <dbReference type="NCBI Taxonomy" id="2841596"/>
    <lineage>
        <taxon>Bacteria</taxon>
        <taxon>Pseudomonadati</taxon>
        <taxon>Bacteroidota</taxon>
        <taxon>Bacteroidia</taxon>
        <taxon>Bacteroidales</taxon>
        <taxon>Prevotellaceae</taxon>
        <taxon>Hallella</taxon>
    </lineage>
</organism>
<keyword evidence="1" id="KW-0067">ATP-binding</keyword>